<proteinExistence type="predicted"/>
<dbReference type="KEGG" id="tsu:Tresu_1722"/>
<protein>
    <submittedName>
        <fullName evidence="1">Uncharacterized protein</fullName>
    </submittedName>
</protein>
<dbReference type="Proteomes" id="UP000006852">
    <property type="component" value="Chromosome"/>
</dbReference>
<organism evidence="1 2">
    <name type="scientific">Treponema succinifaciens (strain ATCC 33096 / DSM 2489 / 6091)</name>
    <dbReference type="NCBI Taxonomy" id="869209"/>
    <lineage>
        <taxon>Bacteria</taxon>
        <taxon>Pseudomonadati</taxon>
        <taxon>Spirochaetota</taxon>
        <taxon>Spirochaetia</taxon>
        <taxon>Spirochaetales</taxon>
        <taxon>Treponemataceae</taxon>
        <taxon>Treponema</taxon>
    </lineage>
</organism>
<evidence type="ECO:0000313" key="1">
    <source>
        <dbReference type="EMBL" id="AEB14614.1"/>
    </source>
</evidence>
<evidence type="ECO:0000313" key="2">
    <source>
        <dbReference type="Proteomes" id="UP000006852"/>
    </source>
</evidence>
<dbReference type="STRING" id="869209.Tresu_1722"/>
<dbReference type="AlphaFoldDB" id="F2NT23"/>
<accession>F2NT23</accession>
<gene>
    <name evidence="1" type="ordered locus">Tresu_1722</name>
</gene>
<reference evidence="2" key="2">
    <citation type="submission" date="2011-04" db="EMBL/GenBank/DDBJ databases">
        <title>The complete genome of chromosome of Treponema succinifaciens DSM 2489.</title>
        <authorList>
            <person name="Lucas S."/>
            <person name="Copeland A."/>
            <person name="Lapidus A."/>
            <person name="Bruce D."/>
            <person name="Goodwin L."/>
            <person name="Pitluck S."/>
            <person name="Peters L."/>
            <person name="Kyrpides N."/>
            <person name="Mavromatis K."/>
            <person name="Ivanova N."/>
            <person name="Ovchinnikova G."/>
            <person name="Teshima H."/>
            <person name="Detter J.C."/>
            <person name="Tapia R."/>
            <person name="Han C."/>
            <person name="Land M."/>
            <person name="Hauser L."/>
            <person name="Markowitz V."/>
            <person name="Cheng J.-F."/>
            <person name="Hugenholtz P."/>
            <person name="Woyke T."/>
            <person name="Wu D."/>
            <person name="Gronow S."/>
            <person name="Wellnitz S."/>
            <person name="Brambilla E."/>
            <person name="Klenk H.-P."/>
            <person name="Eisen J.A."/>
        </authorList>
    </citation>
    <scope>NUCLEOTIDE SEQUENCE [LARGE SCALE GENOMIC DNA]</scope>
    <source>
        <strain evidence="2">ATCC 33096 / DSM 2489 / 6091</strain>
    </source>
</reference>
<sequence>MNYISTLQQKGYIETLSNRTESAHAQKLTDDDFAARITSVFLPFIDVDIPDGKFILLQEKIKEILREHGRNLQKEEKA</sequence>
<dbReference type="GeneID" id="302998869"/>
<name>F2NT23_TRES6</name>
<reference evidence="1 2" key="1">
    <citation type="journal article" date="2011" name="Stand. Genomic Sci.">
        <title>Complete genome sequence of Treponema succinifaciens type strain (6091).</title>
        <authorList>
            <person name="Han C."/>
            <person name="Gronow S."/>
            <person name="Teshima H."/>
            <person name="Lapidus A."/>
            <person name="Nolan M."/>
            <person name="Lucas S."/>
            <person name="Hammon N."/>
            <person name="Deshpande S."/>
            <person name="Cheng J.F."/>
            <person name="Zeytun A."/>
            <person name="Tapia R."/>
            <person name="Goodwin L."/>
            <person name="Pitluck S."/>
            <person name="Liolios K."/>
            <person name="Pagani I."/>
            <person name="Ivanova N."/>
            <person name="Mavromatis K."/>
            <person name="Mikhailova N."/>
            <person name="Huntemann M."/>
            <person name="Pati A."/>
            <person name="Chen A."/>
            <person name="Palaniappan K."/>
            <person name="Land M."/>
            <person name="Hauser L."/>
            <person name="Brambilla E.M."/>
            <person name="Rohde M."/>
            <person name="Goker M."/>
            <person name="Woyke T."/>
            <person name="Bristow J."/>
            <person name="Eisen J.A."/>
            <person name="Markowitz V."/>
            <person name="Hugenholtz P."/>
            <person name="Kyrpides N.C."/>
            <person name="Klenk H.P."/>
            <person name="Detter J.C."/>
        </authorList>
    </citation>
    <scope>NUCLEOTIDE SEQUENCE [LARGE SCALE GENOMIC DNA]</scope>
    <source>
        <strain evidence="2">ATCC 33096 / DSM 2489 / 6091</strain>
    </source>
</reference>
<dbReference type="EMBL" id="CP002631">
    <property type="protein sequence ID" value="AEB14614.1"/>
    <property type="molecule type" value="Genomic_DNA"/>
</dbReference>
<dbReference type="RefSeq" id="WP_013701895.1">
    <property type="nucleotide sequence ID" value="NC_015385.1"/>
</dbReference>
<keyword evidence="2" id="KW-1185">Reference proteome</keyword>
<dbReference type="HOGENOM" id="CLU_2621010_0_0_12"/>